<reference evidence="3" key="1">
    <citation type="journal article" date="2019" name="Int. J. Syst. Evol. Microbiol.">
        <title>The Global Catalogue of Microorganisms (GCM) 10K type strain sequencing project: providing services to taxonomists for standard genome sequencing and annotation.</title>
        <authorList>
            <consortium name="The Broad Institute Genomics Platform"/>
            <consortium name="The Broad Institute Genome Sequencing Center for Infectious Disease"/>
            <person name="Wu L."/>
            <person name="Ma J."/>
        </authorList>
    </citation>
    <scope>NUCLEOTIDE SEQUENCE [LARGE SCALE GENOMIC DNA]</scope>
    <source>
        <strain evidence="3">CCUG 49584</strain>
    </source>
</reference>
<name>A0ABW3V9E3_9HYPH</name>
<organism evidence="2 3">
    <name type="scientific">Pseudochrobactrum kiredjianiae</name>
    <dbReference type="NCBI Taxonomy" id="386305"/>
    <lineage>
        <taxon>Bacteria</taxon>
        <taxon>Pseudomonadati</taxon>
        <taxon>Pseudomonadota</taxon>
        <taxon>Alphaproteobacteria</taxon>
        <taxon>Hyphomicrobiales</taxon>
        <taxon>Brucellaceae</taxon>
        <taxon>Pseudochrobactrum</taxon>
    </lineage>
</organism>
<comment type="caution">
    <text evidence="2">The sequence shown here is derived from an EMBL/GenBank/DDBJ whole genome shotgun (WGS) entry which is preliminary data.</text>
</comment>
<protein>
    <submittedName>
        <fullName evidence="2">Uncharacterized protein</fullName>
    </submittedName>
</protein>
<gene>
    <name evidence="2" type="ORF">ACFQ35_16075</name>
</gene>
<sequence>MQPQIGVSSVMSVSSGGGISNSQPVNASPRSAQKPIQQKQSSSEMQTMFRHEWKPNTNAKPDDPETYAEALRMHGAMSYGVAMRVLGWGGTRASQAEDALRLAGRIVFNSQGRAVLSDNENHQNEVAK</sequence>
<feature type="region of interest" description="Disordered" evidence="1">
    <location>
        <begin position="1"/>
        <end position="64"/>
    </location>
</feature>
<dbReference type="EMBL" id="JBHTMA010000040">
    <property type="protein sequence ID" value="MFD1228661.1"/>
    <property type="molecule type" value="Genomic_DNA"/>
</dbReference>
<evidence type="ECO:0000313" key="3">
    <source>
        <dbReference type="Proteomes" id="UP001597263"/>
    </source>
</evidence>
<evidence type="ECO:0000256" key="1">
    <source>
        <dbReference type="SAM" id="MobiDB-lite"/>
    </source>
</evidence>
<feature type="compositionally biased region" description="Low complexity" evidence="1">
    <location>
        <begin position="1"/>
        <end position="14"/>
    </location>
</feature>
<dbReference type="RefSeq" id="WP_289385373.1">
    <property type="nucleotide sequence ID" value="NZ_JAUCBM010000001.1"/>
</dbReference>
<dbReference type="Proteomes" id="UP001597263">
    <property type="component" value="Unassembled WGS sequence"/>
</dbReference>
<feature type="compositionally biased region" description="Polar residues" evidence="1">
    <location>
        <begin position="23"/>
        <end position="46"/>
    </location>
</feature>
<proteinExistence type="predicted"/>
<accession>A0ABW3V9E3</accession>
<evidence type="ECO:0000313" key="2">
    <source>
        <dbReference type="EMBL" id="MFD1228661.1"/>
    </source>
</evidence>
<keyword evidence="3" id="KW-1185">Reference proteome</keyword>